<keyword evidence="2" id="KW-1185">Reference proteome</keyword>
<dbReference type="AlphaFoldDB" id="A0A432X8P8"/>
<proteinExistence type="predicted"/>
<protein>
    <submittedName>
        <fullName evidence="1">Uncharacterized protein</fullName>
    </submittedName>
</protein>
<organism evidence="1 2">
    <name type="scientific">Aliidiomarina taiwanensis</name>
    <dbReference type="NCBI Taxonomy" id="946228"/>
    <lineage>
        <taxon>Bacteria</taxon>
        <taxon>Pseudomonadati</taxon>
        <taxon>Pseudomonadota</taxon>
        <taxon>Gammaproteobacteria</taxon>
        <taxon>Alteromonadales</taxon>
        <taxon>Idiomarinaceae</taxon>
        <taxon>Aliidiomarina</taxon>
    </lineage>
</organism>
<dbReference type="EMBL" id="PIPQ01000001">
    <property type="protein sequence ID" value="RUO43773.1"/>
    <property type="molecule type" value="Genomic_DNA"/>
</dbReference>
<evidence type="ECO:0000313" key="2">
    <source>
        <dbReference type="Proteomes" id="UP000286976"/>
    </source>
</evidence>
<accession>A0A432X8P8</accession>
<dbReference type="Proteomes" id="UP000286976">
    <property type="component" value="Unassembled WGS sequence"/>
</dbReference>
<reference evidence="1 2" key="1">
    <citation type="journal article" date="2011" name="Front. Microbiol.">
        <title>Genomic signatures of strain selection and enhancement in Bacillus atrophaeus var. globigii, a historical biowarfare simulant.</title>
        <authorList>
            <person name="Gibbons H.S."/>
            <person name="Broomall S.M."/>
            <person name="McNew L.A."/>
            <person name="Daligault H."/>
            <person name="Chapman C."/>
            <person name="Bruce D."/>
            <person name="Karavis M."/>
            <person name="Krepps M."/>
            <person name="McGregor P.A."/>
            <person name="Hong C."/>
            <person name="Park K.H."/>
            <person name="Akmal A."/>
            <person name="Feldman A."/>
            <person name="Lin J.S."/>
            <person name="Chang W.E."/>
            <person name="Higgs B.W."/>
            <person name="Demirev P."/>
            <person name="Lindquist J."/>
            <person name="Liem A."/>
            <person name="Fochler E."/>
            <person name="Read T.D."/>
            <person name="Tapia R."/>
            <person name="Johnson S."/>
            <person name="Bishop-Lilly K.A."/>
            <person name="Detter C."/>
            <person name="Han C."/>
            <person name="Sozhamannan S."/>
            <person name="Rosenzweig C.N."/>
            <person name="Skowronski E.W."/>
        </authorList>
    </citation>
    <scope>NUCLEOTIDE SEQUENCE [LARGE SCALE GENOMIC DNA]</scope>
    <source>
        <strain evidence="1 2">AIT1</strain>
    </source>
</reference>
<gene>
    <name evidence="1" type="ORF">CWE15_00790</name>
</gene>
<comment type="caution">
    <text evidence="1">The sequence shown here is derived from an EMBL/GenBank/DDBJ whole genome shotgun (WGS) entry which is preliminary data.</text>
</comment>
<evidence type="ECO:0000313" key="1">
    <source>
        <dbReference type="EMBL" id="RUO43773.1"/>
    </source>
</evidence>
<sequence>MHISLRTEATLFNNLSSQVICVGTCRQKHQHKDQLRLAIVELLNGRALQISKNQIFMSETVLTDTCIKIFN</sequence>
<name>A0A432X8P8_9GAMM</name>